<reference evidence="13 15" key="1">
    <citation type="submission" date="2016-01" db="EMBL/GenBank/DDBJ databases">
        <title>Genome Sequences of Twelve Sporeforming Bacillus Species Isolated from Foods.</title>
        <authorList>
            <person name="Berendsen E.M."/>
            <person name="Wells-Bennik M.H."/>
            <person name="Krawcyk A.O."/>
            <person name="De Jong A."/>
            <person name="Holsappel S."/>
            <person name="Eijlander R.T."/>
            <person name="Kuipers O.P."/>
        </authorList>
    </citation>
    <scope>NUCLEOTIDE SEQUENCE [LARGE SCALE GENOMIC DNA]</scope>
    <source>
        <strain evidence="13 15">B4102</strain>
    </source>
</reference>
<dbReference type="OrthoDB" id="9808002at2"/>
<dbReference type="Gene3D" id="3.90.1150.10">
    <property type="entry name" value="Aspartate Aminotransferase, domain 1"/>
    <property type="match status" value="1"/>
</dbReference>
<keyword evidence="15" id="KW-1185">Reference proteome</keyword>
<dbReference type="AlphaFoldDB" id="A0A150LFC6"/>
<keyword evidence="5" id="KW-0479">Metal-binding</keyword>
<evidence type="ECO:0000313" key="16">
    <source>
        <dbReference type="Proteomes" id="UP000595512"/>
    </source>
</evidence>
<evidence type="ECO:0000256" key="10">
    <source>
        <dbReference type="RuleBase" id="RU004504"/>
    </source>
</evidence>
<dbReference type="Gene3D" id="1.10.260.50">
    <property type="match status" value="1"/>
</dbReference>
<dbReference type="STRING" id="46224.B4102_1706"/>
<evidence type="ECO:0000256" key="1">
    <source>
        <dbReference type="ARBA" id="ARBA00001933"/>
    </source>
</evidence>
<dbReference type="Gene3D" id="3.40.640.10">
    <property type="entry name" value="Type I PLP-dependent aspartate aminotransferase-like (Major domain)"/>
    <property type="match status" value="1"/>
</dbReference>
<dbReference type="GO" id="GO:0051536">
    <property type="term" value="F:iron-sulfur cluster binding"/>
    <property type="evidence" value="ECO:0007669"/>
    <property type="project" value="UniProtKB-KW"/>
</dbReference>
<sequence>MERIYLDHSATSPVHPKVIDTMINVLNQSFGNPSSIHSYGREARALLDEARTIIAGSIGAHFNEIVFTSGGTEADNFAILGIAEAMKEKGKHIITSNIEHHAVLHTCEYLEKHGYDVTYLDVNENGQVSVEDVKAALREDTILVTIMYGNNEVGTIQPIHEIGLLLKDHQAYFHTDAVQAYGVVKLNVHELNVDLLSVSSHKINGPKGIGFLYIKAGTRIVNRFYGGEQELKRRAGTENISSIVGFAEAVKIAQEQMEEKQKRYQDFKMKFLNILTAQHVDFHINGFTDHHSLPHVLNLSFPGTDVEAMLVNLDIAGIAASSGSACTAGSIEPSHVLVAMFGKESERLRNSIRFSFGLNNTSQEIEKAANEVAKIVQRLNKANRK</sequence>
<keyword evidence="4 13" id="KW-0808">Transferase</keyword>
<protein>
    <recommendedName>
        <fullName evidence="3">cysteine desulfurase</fullName>
        <ecNumber evidence="3">2.8.1.7</ecNumber>
    </recommendedName>
</protein>
<accession>A0A150LFC6</accession>
<dbReference type="EMBL" id="CP066701">
    <property type="protein sequence ID" value="QQX24215.1"/>
    <property type="molecule type" value="Genomic_DNA"/>
</dbReference>
<evidence type="ECO:0000313" key="13">
    <source>
        <dbReference type="EMBL" id="KYD10920.1"/>
    </source>
</evidence>
<evidence type="ECO:0000256" key="9">
    <source>
        <dbReference type="ARBA" id="ARBA00050776"/>
    </source>
</evidence>
<dbReference type="GO" id="GO:0031071">
    <property type="term" value="F:cysteine desulfurase activity"/>
    <property type="evidence" value="ECO:0007669"/>
    <property type="project" value="UniProtKB-EC"/>
</dbReference>
<dbReference type="PROSITE" id="PS00595">
    <property type="entry name" value="AA_TRANSFER_CLASS_5"/>
    <property type="match status" value="1"/>
</dbReference>
<dbReference type="EC" id="2.8.1.7" evidence="3"/>
<keyword evidence="6" id="KW-0663">Pyridoxal phosphate</keyword>
<reference evidence="14 16" key="2">
    <citation type="submission" date="2020-12" db="EMBL/GenBank/DDBJ databases">
        <title>Taxonomic evaluation of the Bacillus sporothermodurans group of bacteria based on whole genome sequences.</title>
        <authorList>
            <person name="Fiedler G."/>
            <person name="Herbstmann A.-D."/>
            <person name="Doll E."/>
            <person name="Wenning M."/>
            <person name="Brinks E."/>
            <person name="Kabisch J."/>
            <person name="Breitenwieser F."/>
            <person name="Lappann M."/>
            <person name="Boehnlein C."/>
            <person name="Franz C."/>
        </authorList>
    </citation>
    <scope>NUCLEOTIDE SEQUENCE [LARGE SCALE GENOMIC DNA]</scope>
    <source>
        <strain evidence="14 16">DSM 10599</strain>
    </source>
</reference>
<dbReference type="InterPro" id="IPR015421">
    <property type="entry name" value="PyrdxlP-dep_Trfase_major"/>
</dbReference>
<organism evidence="13 15">
    <name type="scientific">Heyndrickxia sporothermodurans</name>
    <dbReference type="NCBI Taxonomy" id="46224"/>
    <lineage>
        <taxon>Bacteria</taxon>
        <taxon>Bacillati</taxon>
        <taxon>Bacillota</taxon>
        <taxon>Bacilli</taxon>
        <taxon>Bacillales</taxon>
        <taxon>Bacillaceae</taxon>
        <taxon>Heyndrickxia</taxon>
    </lineage>
</organism>
<evidence type="ECO:0000256" key="8">
    <source>
        <dbReference type="ARBA" id="ARBA00023014"/>
    </source>
</evidence>
<dbReference type="Proteomes" id="UP000595512">
    <property type="component" value="Chromosome"/>
</dbReference>
<evidence type="ECO:0000256" key="11">
    <source>
        <dbReference type="SAM" id="Coils"/>
    </source>
</evidence>
<evidence type="ECO:0000256" key="5">
    <source>
        <dbReference type="ARBA" id="ARBA00022723"/>
    </source>
</evidence>
<feature type="domain" description="Aminotransferase class V" evidence="12">
    <location>
        <begin position="4"/>
        <end position="367"/>
    </location>
</feature>
<dbReference type="InterPro" id="IPR000192">
    <property type="entry name" value="Aminotrans_V_dom"/>
</dbReference>
<dbReference type="KEGG" id="hspo:JGZ69_15540"/>
<dbReference type="InterPro" id="IPR015424">
    <property type="entry name" value="PyrdxlP-dep_Trfase"/>
</dbReference>
<dbReference type="InterPro" id="IPR015422">
    <property type="entry name" value="PyrdxlP-dep_Trfase_small"/>
</dbReference>
<keyword evidence="11" id="KW-0175">Coiled coil</keyword>
<dbReference type="Pfam" id="PF00266">
    <property type="entry name" value="Aminotran_5"/>
    <property type="match status" value="1"/>
</dbReference>
<evidence type="ECO:0000256" key="4">
    <source>
        <dbReference type="ARBA" id="ARBA00022679"/>
    </source>
</evidence>
<dbReference type="PANTHER" id="PTHR11601:SF34">
    <property type="entry name" value="CYSTEINE DESULFURASE"/>
    <property type="match status" value="1"/>
</dbReference>
<evidence type="ECO:0000256" key="7">
    <source>
        <dbReference type="ARBA" id="ARBA00023004"/>
    </source>
</evidence>
<evidence type="ECO:0000256" key="2">
    <source>
        <dbReference type="ARBA" id="ARBA00006490"/>
    </source>
</evidence>
<comment type="similarity">
    <text evidence="2">Belongs to the class-V pyridoxal-phosphate-dependent aminotransferase family. NifS/IscS subfamily.</text>
</comment>
<name>A0A150LFC6_9BACI</name>
<dbReference type="FunFam" id="3.40.640.10:FF:000084">
    <property type="entry name" value="IscS-like cysteine desulfurase"/>
    <property type="match status" value="1"/>
</dbReference>
<keyword evidence="8" id="KW-0411">Iron-sulfur</keyword>
<evidence type="ECO:0000259" key="12">
    <source>
        <dbReference type="Pfam" id="PF00266"/>
    </source>
</evidence>
<feature type="coiled-coil region" evidence="11">
    <location>
        <begin position="358"/>
        <end position="385"/>
    </location>
</feature>
<dbReference type="EMBL" id="LQYN01000011">
    <property type="protein sequence ID" value="KYD10920.1"/>
    <property type="molecule type" value="Genomic_DNA"/>
</dbReference>
<evidence type="ECO:0000313" key="15">
    <source>
        <dbReference type="Proteomes" id="UP000075666"/>
    </source>
</evidence>
<dbReference type="GO" id="GO:0046872">
    <property type="term" value="F:metal ion binding"/>
    <property type="evidence" value="ECO:0007669"/>
    <property type="project" value="UniProtKB-KW"/>
</dbReference>
<evidence type="ECO:0000313" key="14">
    <source>
        <dbReference type="EMBL" id="QQX24215.1"/>
    </source>
</evidence>
<dbReference type="InterPro" id="IPR020578">
    <property type="entry name" value="Aminotrans_V_PyrdxlP_BS"/>
</dbReference>
<dbReference type="PANTHER" id="PTHR11601">
    <property type="entry name" value="CYSTEINE DESULFURYLASE FAMILY MEMBER"/>
    <property type="match status" value="1"/>
</dbReference>
<comment type="cofactor">
    <cofactor evidence="1 10">
        <name>pyridoxal 5'-phosphate</name>
        <dbReference type="ChEBI" id="CHEBI:597326"/>
    </cofactor>
</comment>
<dbReference type="SUPFAM" id="SSF53383">
    <property type="entry name" value="PLP-dependent transferases"/>
    <property type="match status" value="1"/>
</dbReference>
<comment type="catalytic activity">
    <reaction evidence="9">
        <text>(sulfur carrier)-H + L-cysteine = (sulfur carrier)-SH + L-alanine</text>
        <dbReference type="Rhea" id="RHEA:43892"/>
        <dbReference type="Rhea" id="RHEA-COMP:14737"/>
        <dbReference type="Rhea" id="RHEA-COMP:14739"/>
        <dbReference type="ChEBI" id="CHEBI:29917"/>
        <dbReference type="ChEBI" id="CHEBI:35235"/>
        <dbReference type="ChEBI" id="CHEBI:57972"/>
        <dbReference type="ChEBI" id="CHEBI:64428"/>
        <dbReference type="EC" id="2.8.1.7"/>
    </reaction>
</comment>
<dbReference type="PIRSF" id="PIRSF005572">
    <property type="entry name" value="NifS"/>
    <property type="match status" value="1"/>
</dbReference>
<evidence type="ECO:0000256" key="3">
    <source>
        <dbReference type="ARBA" id="ARBA00012239"/>
    </source>
</evidence>
<dbReference type="InterPro" id="IPR016454">
    <property type="entry name" value="Cysteine_dSase"/>
</dbReference>
<evidence type="ECO:0000256" key="6">
    <source>
        <dbReference type="ARBA" id="ARBA00022898"/>
    </source>
</evidence>
<keyword evidence="7" id="KW-0408">Iron</keyword>
<dbReference type="InterPro" id="IPR018247">
    <property type="entry name" value="EF_Hand_1_Ca_BS"/>
</dbReference>
<dbReference type="RefSeq" id="WP_066227312.1">
    <property type="nucleotide sequence ID" value="NZ_CP066701.1"/>
</dbReference>
<dbReference type="NCBIfam" id="NF002806">
    <property type="entry name" value="PRK02948.1"/>
    <property type="match status" value="1"/>
</dbReference>
<dbReference type="PATRIC" id="fig|46224.3.peg.763"/>
<gene>
    <name evidence="13" type="ORF">B4102_1706</name>
    <name evidence="14" type="ORF">JGZ69_15540</name>
</gene>
<dbReference type="Proteomes" id="UP000075666">
    <property type="component" value="Unassembled WGS sequence"/>
</dbReference>
<proteinExistence type="inferred from homology"/>
<dbReference type="PROSITE" id="PS00018">
    <property type="entry name" value="EF_HAND_1"/>
    <property type="match status" value="1"/>
</dbReference>